<dbReference type="SUPFAM" id="SSF64182">
    <property type="entry name" value="DHH phosphoesterases"/>
    <property type="match status" value="1"/>
</dbReference>
<dbReference type="InterPro" id="IPR051319">
    <property type="entry name" value="Oligoribo/pAp-PDE_c-di-AMP_PDE"/>
</dbReference>
<dbReference type="PANTHER" id="PTHR47618">
    <property type="entry name" value="BIFUNCTIONAL OLIGORIBONUCLEASE AND PAP PHOSPHATASE NRNA"/>
    <property type="match status" value="1"/>
</dbReference>
<dbReference type="AlphaFoldDB" id="A0A5C6XJA7"/>
<organism evidence="3 4">
    <name type="scientific">Lujinxingia vulgaris</name>
    <dbReference type="NCBI Taxonomy" id="2600176"/>
    <lineage>
        <taxon>Bacteria</taxon>
        <taxon>Deltaproteobacteria</taxon>
        <taxon>Bradymonadales</taxon>
        <taxon>Lujinxingiaceae</taxon>
        <taxon>Lujinxingia</taxon>
    </lineage>
</organism>
<feature type="domain" description="DDH" evidence="1">
    <location>
        <begin position="46"/>
        <end position="182"/>
    </location>
</feature>
<sequence>MEIVVMSAETHHPSGAAAAPVTIPTSPELEAQIDAFGELLDTHQRFLVVAHAYPDGDAVGSTLAMGLLLEQLGKDVVFFNVDPVPYNFRFLPGARRWTTEAPSEPPEVTVMLDCAEPGRLGEGFPKGAWGTTVAVVDHHKTWDPDFASVYVRDVSAASTGELIYRLVRRYGSLSSEIAQNLYCCMMTDTGSFRYSNTSQTAFRVAGELVEAGADPWHMTSHIYEDQPRERLELLCRVLGTLNVSECGRLAFLRVEDAMLEGLNSDEDLTDGFINYARSIRGVEVATQLREAEGGEWRISFRSRGKVDVSALAEKFGGGGHHNAAGCRISGTPGEVERQLSEALVEMLDRPESS</sequence>
<name>A0A5C6XJA7_9DELT</name>
<accession>A0A5C6XJA7</accession>
<dbReference type="EMBL" id="VOSL01000006">
    <property type="protein sequence ID" value="TXD43722.1"/>
    <property type="molecule type" value="Genomic_DNA"/>
</dbReference>
<dbReference type="GO" id="GO:0003676">
    <property type="term" value="F:nucleic acid binding"/>
    <property type="evidence" value="ECO:0007669"/>
    <property type="project" value="InterPro"/>
</dbReference>
<dbReference type="Gene3D" id="3.90.1640.10">
    <property type="entry name" value="inorganic pyrophosphatase (n-terminal core)"/>
    <property type="match status" value="1"/>
</dbReference>
<reference evidence="3 4" key="1">
    <citation type="submission" date="2019-08" db="EMBL/GenBank/DDBJ databases">
        <title>Bradymonadales sp. TMQ2.</title>
        <authorList>
            <person name="Liang Q."/>
        </authorList>
    </citation>
    <scope>NUCLEOTIDE SEQUENCE [LARGE SCALE GENOMIC DNA]</scope>
    <source>
        <strain evidence="3 4">TMQ2</strain>
    </source>
</reference>
<feature type="domain" description="DHHA1" evidence="2">
    <location>
        <begin position="264"/>
        <end position="342"/>
    </location>
</feature>
<evidence type="ECO:0000313" key="4">
    <source>
        <dbReference type="Proteomes" id="UP000321046"/>
    </source>
</evidence>
<dbReference type="Gene3D" id="3.10.310.30">
    <property type="match status" value="1"/>
</dbReference>
<dbReference type="Pfam" id="PF01368">
    <property type="entry name" value="DHH"/>
    <property type="match status" value="1"/>
</dbReference>
<dbReference type="Pfam" id="PF02272">
    <property type="entry name" value="DHHA1"/>
    <property type="match status" value="1"/>
</dbReference>
<evidence type="ECO:0000313" key="3">
    <source>
        <dbReference type="EMBL" id="TXD43722.1"/>
    </source>
</evidence>
<dbReference type="PANTHER" id="PTHR47618:SF1">
    <property type="entry name" value="BIFUNCTIONAL OLIGORIBONUCLEASE AND PAP PHOSPHATASE NRNA"/>
    <property type="match status" value="1"/>
</dbReference>
<evidence type="ECO:0000259" key="1">
    <source>
        <dbReference type="Pfam" id="PF01368"/>
    </source>
</evidence>
<comment type="caution">
    <text evidence="3">The sequence shown here is derived from an EMBL/GenBank/DDBJ whole genome shotgun (WGS) entry which is preliminary data.</text>
</comment>
<proteinExistence type="predicted"/>
<dbReference type="OrthoDB" id="9803668at2"/>
<dbReference type="InterPro" id="IPR038763">
    <property type="entry name" value="DHH_sf"/>
</dbReference>
<dbReference type="InterPro" id="IPR003156">
    <property type="entry name" value="DHHA1_dom"/>
</dbReference>
<protein>
    <submittedName>
        <fullName evidence="3">Bifunctional oligoribonuclease/PAP phosphatase NrnA</fullName>
    </submittedName>
</protein>
<gene>
    <name evidence="3" type="ORF">FRC96_00955</name>
</gene>
<dbReference type="Proteomes" id="UP000321046">
    <property type="component" value="Unassembled WGS sequence"/>
</dbReference>
<evidence type="ECO:0000259" key="2">
    <source>
        <dbReference type="Pfam" id="PF02272"/>
    </source>
</evidence>
<dbReference type="InterPro" id="IPR001667">
    <property type="entry name" value="DDH_dom"/>
</dbReference>